<accession>A0A1A9W5X2</accession>
<dbReference type="EnsemblMetazoa" id="GBRI007369-RA">
    <property type="protein sequence ID" value="GBRI007369-PA"/>
    <property type="gene ID" value="GBRI007369"/>
</dbReference>
<keyword evidence="7" id="KW-1185">Reference proteome</keyword>
<name>A0A1A9W5X2_9MUSC</name>
<comment type="similarity">
    <text evidence="1">Belongs to the DNAI7 family.</text>
</comment>
<protein>
    <submittedName>
        <fullName evidence="6">Uncharacterized protein</fullName>
    </submittedName>
</protein>
<dbReference type="Proteomes" id="UP000091820">
    <property type="component" value="Unassembled WGS sequence"/>
</dbReference>
<feature type="compositionally biased region" description="Low complexity" evidence="3">
    <location>
        <begin position="819"/>
        <end position="859"/>
    </location>
</feature>
<evidence type="ECO:0000256" key="3">
    <source>
        <dbReference type="SAM" id="MobiDB-lite"/>
    </source>
</evidence>
<feature type="domain" description="CASC1 C-terminal" evidence="4">
    <location>
        <begin position="936"/>
        <end position="1155"/>
    </location>
</feature>
<feature type="region of interest" description="Disordered" evidence="3">
    <location>
        <begin position="791"/>
        <end position="928"/>
    </location>
</feature>
<evidence type="ECO:0000313" key="7">
    <source>
        <dbReference type="Proteomes" id="UP000091820"/>
    </source>
</evidence>
<reference evidence="6" key="2">
    <citation type="submission" date="2020-05" db="UniProtKB">
        <authorList>
            <consortium name="EnsemblMetazoa"/>
        </authorList>
    </citation>
    <scope>IDENTIFICATION</scope>
    <source>
        <strain evidence="6">IAEA</strain>
    </source>
</reference>
<dbReference type="GO" id="GO:0048487">
    <property type="term" value="F:beta-tubulin binding"/>
    <property type="evidence" value="ECO:0007669"/>
    <property type="project" value="TreeGrafter"/>
</dbReference>
<evidence type="ECO:0000259" key="4">
    <source>
        <dbReference type="Pfam" id="PF12366"/>
    </source>
</evidence>
<proteinExistence type="inferred from homology"/>
<dbReference type="VEuPathDB" id="VectorBase:GBRI007369"/>
<evidence type="ECO:0000259" key="5">
    <source>
        <dbReference type="Pfam" id="PF15927"/>
    </source>
</evidence>
<dbReference type="InterPro" id="IPR031826">
    <property type="entry name" value="IC97/Casc1_N"/>
</dbReference>
<evidence type="ECO:0000313" key="6">
    <source>
        <dbReference type="EnsemblMetazoa" id="GBRI007369-PA"/>
    </source>
</evidence>
<dbReference type="Pfam" id="PF12366">
    <property type="entry name" value="Casc1_C"/>
    <property type="match status" value="1"/>
</dbReference>
<keyword evidence="2" id="KW-0175">Coiled coil</keyword>
<feature type="compositionally biased region" description="Basic residues" evidence="3">
    <location>
        <begin position="888"/>
        <end position="897"/>
    </location>
</feature>
<feature type="domain" description="IC97/Casc1 N-terminal" evidence="5">
    <location>
        <begin position="31"/>
        <end position="233"/>
    </location>
</feature>
<feature type="coiled-coil region" evidence="2">
    <location>
        <begin position="320"/>
        <end position="350"/>
    </location>
</feature>
<dbReference type="InterPro" id="IPR023247">
    <property type="entry name" value="IC97/Dnai7-like"/>
</dbReference>
<reference evidence="7" key="1">
    <citation type="submission" date="2014-03" db="EMBL/GenBank/DDBJ databases">
        <authorList>
            <person name="Aksoy S."/>
            <person name="Warren W."/>
            <person name="Wilson R.K."/>
        </authorList>
    </citation>
    <scope>NUCLEOTIDE SEQUENCE [LARGE SCALE GENOMIC DNA]</scope>
    <source>
        <strain evidence="7">IAEA</strain>
    </source>
</reference>
<dbReference type="Pfam" id="PF15927">
    <property type="entry name" value="Casc1_N"/>
    <property type="match status" value="1"/>
</dbReference>
<dbReference type="GO" id="GO:0008017">
    <property type="term" value="F:microtubule binding"/>
    <property type="evidence" value="ECO:0007669"/>
    <property type="project" value="TreeGrafter"/>
</dbReference>
<organism evidence="6 7">
    <name type="scientific">Glossina brevipalpis</name>
    <dbReference type="NCBI Taxonomy" id="37001"/>
    <lineage>
        <taxon>Eukaryota</taxon>
        <taxon>Metazoa</taxon>
        <taxon>Ecdysozoa</taxon>
        <taxon>Arthropoda</taxon>
        <taxon>Hexapoda</taxon>
        <taxon>Insecta</taxon>
        <taxon>Pterygota</taxon>
        <taxon>Neoptera</taxon>
        <taxon>Endopterygota</taxon>
        <taxon>Diptera</taxon>
        <taxon>Brachycera</taxon>
        <taxon>Muscomorpha</taxon>
        <taxon>Hippoboscoidea</taxon>
        <taxon>Glossinidae</taxon>
        <taxon>Glossina</taxon>
    </lineage>
</organism>
<dbReference type="PANTHER" id="PTHR20929:SF11">
    <property type="entry name" value="DYNEIN AXONEMAL INTERMEDIATE CHAIN 7"/>
    <property type="match status" value="1"/>
</dbReference>
<dbReference type="PANTHER" id="PTHR20929">
    <property type="entry name" value="LUNG ADENOMA SUSCEPTIBILITY 1-RELATED"/>
    <property type="match status" value="1"/>
</dbReference>
<dbReference type="InterPro" id="IPR022110">
    <property type="entry name" value="CASC1_C"/>
</dbReference>
<evidence type="ECO:0000256" key="2">
    <source>
        <dbReference type="SAM" id="Coils"/>
    </source>
</evidence>
<feature type="compositionally biased region" description="Low complexity" evidence="3">
    <location>
        <begin position="874"/>
        <end position="887"/>
    </location>
</feature>
<dbReference type="AlphaFoldDB" id="A0A1A9W5X2"/>
<sequence length="1220" mass="143587">MAKVAKKKIYRAIDSTAEQGYGIVTLAELQANEQKCLQQLVELKACLNYIETADRHQKRLDVKAELLEKWKEYADCDPLPKPYLTPKIREFYKQMKLDEDKSVERTIDWTLPINESSILTQSLTRVDKTRRTIKTLLKEDFGSEYDKRVNDSLKIIRSIEYYLNNDTQSIKAKKELLEDIVETKTNIQKEISDLFDRYTYRIISSEDVHMNPVNSLTLEYCFACENFQIHLWTLKGVPIRFSHLEEPRMMAYLYNINVSMHIPYSMLRDEMTIQGIHMNFDHISEYAKSFKQEIAMSVRFLNAGIQDLSECLVNEFKMQLDIQKRVRRAIMDKYREYEEEVLAIKRAEEEQAKNRKKGEKKVSKLTKLPKAPQFLDTEQYPDIYDDFLKEEQEEFELFINTFYNPKILNLNSDEINLKKFCMLGGVYQLNFVQKPKQAIFNTASINMTWHSNEHKLITEKDLYIPEEPLLPGKRSLQYSIKEEESKSEFIISETGVLTEENINVENPWFVLTFKLPDYLCYWSEPIACHYESIEKVVEIKKETRTSDDDEVQRQTKIFQDRDSAFEKILIDDINMGSILTTKGMSLVPSRSNFFAPSATSLRLSIKKEEEQQHYEEDGVLYLHDFSLKRPFNVAQVHNIQRHCVPHLLSSYKFPKETQEEELEVAKRSRRRGTTLLARKRDDIDELEERSTRLFNLDEMQNNPERLYMFFNKTENLYIANHLREFKGTLPSEPETFYQLVRTLTLVKRLFQFNVRHILELEPHKPKIDFQTYRQKKIEKQKRKEKKLLEQAKMTSQERKLTIRTTKGNIRASVREPSKALTRASSRASTSPASRSSVRATARAPLRSSVRPSARSSTRSSSRESQVRFGVRSKSSVGVIARRSSAAARGRKTQITKPRRIEKLADWEDTTSSEEEKKSADTKEEEDTPKTKVVTYSHWTTTYIKRQSFDKTQNKYIIETDRLGYIGFAFRRYEHFPFKYWDLQPSETNPENEVVFTLETQHVRCVLYITGQGIRGHVTDPSKKFVRNPKMYLVIDEPLKDYVEFKRRFKERNLNIFAEHDARYYIENGYFSEKHLAMELHTYNCMALHSTQMKFGFSEWNRLTKRRDMILKYVQYQDEPQNTVLVHVTPEAATFVEVQELCSSNIDDVNLTYIPTWRNMNPYCDLHQTICSIYSNAIELRCRDSKLICCLRSLLSEIRPLIAIKAVTIKKVYGMSTEVFT</sequence>
<evidence type="ECO:0000256" key="1">
    <source>
        <dbReference type="ARBA" id="ARBA00024332"/>
    </source>
</evidence>